<keyword evidence="3" id="KW-1185">Reference proteome</keyword>
<feature type="chain" id="PRO_5011238653" evidence="1">
    <location>
        <begin position="25"/>
        <end position="101"/>
    </location>
</feature>
<name>A0A223S6W1_9ACTN</name>
<dbReference type="AlphaFoldDB" id="A0A223S6W1"/>
<reference evidence="2 3" key="1">
    <citation type="submission" date="2017-08" db="EMBL/GenBank/DDBJ databases">
        <title>The complete genome sequence of Nocardiopsis gilva YIM 90087.</title>
        <authorList>
            <person name="Yin M."/>
            <person name="Tang S."/>
        </authorList>
    </citation>
    <scope>NUCLEOTIDE SEQUENCE [LARGE SCALE GENOMIC DNA]</scope>
    <source>
        <strain evidence="2 3">YIM 90087</strain>
    </source>
</reference>
<dbReference type="KEGG" id="ngv:CDO52_14660"/>
<dbReference type="RefSeq" id="WP_017618926.1">
    <property type="nucleotide sequence ID" value="NZ_ANBG01000205.1"/>
</dbReference>
<proteinExistence type="predicted"/>
<feature type="signal peptide" evidence="1">
    <location>
        <begin position="1"/>
        <end position="24"/>
    </location>
</feature>
<organism evidence="2 3">
    <name type="scientific">Nocardiopsis gilva YIM 90087</name>
    <dbReference type="NCBI Taxonomy" id="1235441"/>
    <lineage>
        <taxon>Bacteria</taxon>
        <taxon>Bacillati</taxon>
        <taxon>Actinomycetota</taxon>
        <taxon>Actinomycetes</taxon>
        <taxon>Streptosporangiales</taxon>
        <taxon>Nocardiopsidaceae</taxon>
        <taxon>Nocardiopsis</taxon>
    </lineage>
</organism>
<dbReference type="EMBL" id="CP022753">
    <property type="protein sequence ID" value="ASU83861.1"/>
    <property type="molecule type" value="Genomic_DNA"/>
</dbReference>
<accession>A0A223S6W1</accession>
<keyword evidence="1" id="KW-0732">Signal</keyword>
<dbReference type="Proteomes" id="UP000215005">
    <property type="component" value="Chromosome"/>
</dbReference>
<evidence type="ECO:0000313" key="3">
    <source>
        <dbReference type="Proteomes" id="UP000215005"/>
    </source>
</evidence>
<evidence type="ECO:0000256" key="1">
    <source>
        <dbReference type="SAM" id="SignalP"/>
    </source>
</evidence>
<evidence type="ECO:0000313" key="2">
    <source>
        <dbReference type="EMBL" id="ASU83861.1"/>
    </source>
</evidence>
<sequence>MKRYAAVLVIAALILGGVASPAHAAKGTFSYTVGFHEPNLVNPQNYMCHKLAETLPARLLTNHTDARALVFDESDCHTFVSALEPGETGSPVMTGRSVAFL</sequence>
<protein>
    <submittedName>
        <fullName evidence="2">Uncharacterized protein</fullName>
    </submittedName>
</protein>
<gene>
    <name evidence="2" type="ORF">CDO52_14660</name>
</gene>